<dbReference type="InterPro" id="IPR025493">
    <property type="entry name" value="DUF4384"/>
</dbReference>
<feature type="chain" id="PRO_5038071003" evidence="2">
    <location>
        <begin position="27"/>
        <end position="456"/>
    </location>
</feature>
<organism evidence="4 5">
    <name type="scientific">Eiseniibacteriota bacterium</name>
    <dbReference type="NCBI Taxonomy" id="2212470"/>
    <lineage>
        <taxon>Bacteria</taxon>
        <taxon>Candidatus Eiseniibacteriota</taxon>
    </lineage>
</organism>
<evidence type="ECO:0000313" key="5">
    <source>
        <dbReference type="Proteomes" id="UP000696931"/>
    </source>
</evidence>
<feature type="domain" description="DUF4384" evidence="3">
    <location>
        <begin position="44"/>
        <end position="123"/>
    </location>
</feature>
<gene>
    <name evidence="4" type="ORF">HZA61_10225</name>
</gene>
<evidence type="ECO:0000256" key="2">
    <source>
        <dbReference type="SAM" id="SignalP"/>
    </source>
</evidence>
<feature type="compositionally biased region" description="Basic and acidic residues" evidence="1">
    <location>
        <begin position="445"/>
        <end position="456"/>
    </location>
</feature>
<dbReference type="Proteomes" id="UP000696931">
    <property type="component" value="Unassembled WGS sequence"/>
</dbReference>
<feature type="compositionally biased region" description="Basic and acidic residues" evidence="1">
    <location>
        <begin position="377"/>
        <end position="429"/>
    </location>
</feature>
<comment type="caution">
    <text evidence="4">The sequence shown here is derived from an EMBL/GenBank/DDBJ whole genome shotgun (WGS) entry which is preliminary data.</text>
</comment>
<sequence length="456" mass="51831">MKRTHSWLVLAATLAALVAGVPAAHARGRALGVDVWTDRGDDAVYSPGEAMQVKVRATDDAYLLVYEIDAEGHISVLYPWRRTGAVVEGHRTYRLPPSDSPYELVVDQTVGQGFLVAIASREPFRDLPWYLRPFDPQGEVMGYEDQRLEEEGFDEEGAVVGDPMVAMERIRRRVLQHAGDTDLFATSYATYYVGHEVRYPRYLCSDCHRRGQWAWWDGFDPYYTRCSVFDFRVNWGWNWGPSCWSGHVPYYYYVVRSDCPPQWQHWYDDRSRWSSWDNHRERENLWGGPPTRYKKERNDVGPVQKPWSPVGGGTPPGYLPPGSVKSPGERRPLPVGRMDRPSDGSGSGSVDRGRKGDLPNGSVGREPRKPTQPGDWTPRESDRGRREPEAAPPRQERRADPPPAEKPRREERAPDPPRNDPPKQERRSDPPPAQAPAPPPPPAKPSHERGDRKGDK</sequence>
<proteinExistence type="predicted"/>
<protein>
    <submittedName>
        <fullName evidence="4">DUF4384 domain-containing protein</fullName>
    </submittedName>
</protein>
<evidence type="ECO:0000256" key="1">
    <source>
        <dbReference type="SAM" id="MobiDB-lite"/>
    </source>
</evidence>
<feature type="signal peptide" evidence="2">
    <location>
        <begin position="1"/>
        <end position="26"/>
    </location>
</feature>
<accession>A0A933SGC6</accession>
<keyword evidence="2" id="KW-0732">Signal</keyword>
<feature type="compositionally biased region" description="Pro residues" evidence="1">
    <location>
        <begin position="430"/>
        <end position="444"/>
    </location>
</feature>
<evidence type="ECO:0000313" key="4">
    <source>
        <dbReference type="EMBL" id="MBI5169853.1"/>
    </source>
</evidence>
<name>A0A933SGC6_UNCEI</name>
<feature type="compositionally biased region" description="Basic and acidic residues" evidence="1">
    <location>
        <begin position="327"/>
        <end position="342"/>
    </location>
</feature>
<dbReference type="EMBL" id="JACRIW010000071">
    <property type="protein sequence ID" value="MBI5169853.1"/>
    <property type="molecule type" value="Genomic_DNA"/>
</dbReference>
<evidence type="ECO:0000259" key="3">
    <source>
        <dbReference type="Pfam" id="PF14326"/>
    </source>
</evidence>
<reference evidence="4" key="1">
    <citation type="submission" date="2020-07" db="EMBL/GenBank/DDBJ databases">
        <title>Huge and variable diversity of episymbiotic CPR bacteria and DPANN archaea in groundwater ecosystems.</title>
        <authorList>
            <person name="He C.Y."/>
            <person name="Keren R."/>
            <person name="Whittaker M."/>
            <person name="Farag I.F."/>
            <person name="Doudna J."/>
            <person name="Cate J.H.D."/>
            <person name="Banfield J.F."/>
        </authorList>
    </citation>
    <scope>NUCLEOTIDE SEQUENCE</scope>
    <source>
        <strain evidence="4">NC_groundwater_1813_Pr3_B-0.1um_71_17</strain>
    </source>
</reference>
<feature type="region of interest" description="Disordered" evidence="1">
    <location>
        <begin position="285"/>
        <end position="456"/>
    </location>
</feature>
<dbReference type="Pfam" id="PF14326">
    <property type="entry name" value="DUF4384"/>
    <property type="match status" value="1"/>
</dbReference>
<dbReference type="AlphaFoldDB" id="A0A933SGC6"/>